<sequence length="50" mass="5295">MDIADFHAYGYAAALLIGLGLGIEREHAARNPDGADPGRGSYPAHVPFRS</sequence>
<organism evidence="2 3">
    <name type="scientific">Rhodococcus wratislaviensis</name>
    <name type="common">Tsukamurella wratislaviensis</name>
    <dbReference type="NCBI Taxonomy" id="44752"/>
    <lineage>
        <taxon>Bacteria</taxon>
        <taxon>Bacillati</taxon>
        <taxon>Actinomycetota</taxon>
        <taxon>Actinomycetes</taxon>
        <taxon>Mycobacteriales</taxon>
        <taxon>Nocardiaceae</taxon>
        <taxon>Rhodococcus</taxon>
    </lineage>
</organism>
<feature type="region of interest" description="Disordered" evidence="1">
    <location>
        <begin position="28"/>
        <end position="50"/>
    </location>
</feature>
<dbReference type="AlphaFoldDB" id="A0AB38F4A3"/>
<dbReference type="Proteomes" id="UP000251211">
    <property type="component" value="Unassembled WGS sequence"/>
</dbReference>
<evidence type="ECO:0000256" key="1">
    <source>
        <dbReference type="SAM" id="MobiDB-lite"/>
    </source>
</evidence>
<evidence type="ECO:0000313" key="3">
    <source>
        <dbReference type="Proteomes" id="UP000251211"/>
    </source>
</evidence>
<protein>
    <submittedName>
        <fullName evidence="2">Uncharacterized protein</fullName>
    </submittedName>
</protein>
<comment type="caution">
    <text evidence="2">The sequence shown here is derived from an EMBL/GenBank/DDBJ whole genome shotgun (WGS) entry which is preliminary data.</text>
</comment>
<evidence type="ECO:0000313" key="2">
    <source>
        <dbReference type="EMBL" id="SPZ34078.1"/>
    </source>
</evidence>
<proteinExistence type="predicted"/>
<name>A0AB38F4A3_RHOWR</name>
<gene>
    <name evidence="2" type="ORF">NCTC13229_00043</name>
</gene>
<dbReference type="RefSeq" id="WP_245973268.1">
    <property type="nucleotide sequence ID" value="NZ_QTTP01000001.1"/>
</dbReference>
<accession>A0AB38F4A3</accession>
<dbReference type="EMBL" id="UAUI01000001">
    <property type="protein sequence ID" value="SPZ34078.1"/>
    <property type="molecule type" value="Genomic_DNA"/>
</dbReference>
<reference evidence="2 3" key="1">
    <citation type="submission" date="2018-06" db="EMBL/GenBank/DDBJ databases">
        <authorList>
            <consortium name="Pathogen Informatics"/>
            <person name="Doyle S."/>
        </authorList>
    </citation>
    <scope>NUCLEOTIDE SEQUENCE [LARGE SCALE GENOMIC DNA]</scope>
    <source>
        <strain evidence="2 3">NCTC13229</strain>
    </source>
</reference>